<feature type="transmembrane region" description="Helical" evidence="6">
    <location>
        <begin position="96"/>
        <end position="114"/>
    </location>
</feature>
<dbReference type="InterPro" id="IPR011701">
    <property type="entry name" value="MFS"/>
</dbReference>
<feature type="transmembrane region" description="Helical" evidence="6">
    <location>
        <begin position="394"/>
        <end position="414"/>
    </location>
</feature>
<evidence type="ECO:0000256" key="1">
    <source>
        <dbReference type="ARBA" id="ARBA00004141"/>
    </source>
</evidence>
<evidence type="ECO:0000256" key="5">
    <source>
        <dbReference type="SAM" id="MobiDB-lite"/>
    </source>
</evidence>
<dbReference type="PRINTS" id="PR01035">
    <property type="entry name" value="TCRTETA"/>
</dbReference>
<evidence type="ECO:0000256" key="3">
    <source>
        <dbReference type="ARBA" id="ARBA00022989"/>
    </source>
</evidence>
<dbReference type="SUPFAM" id="SSF103473">
    <property type="entry name" value="MFS general substrate transporter"/>
    <property type="match status" value="1"/>
</dbReference>
<evidence type="ECO:0000259" key="7">
    <source>
        <dbReference type="PROSITE" id="PS50850"/>
    </source>
</evidence>
<dbReference type="InterPro" id="IPR020846">
    <property type="entry name" value="MFS_dom"/>
</dbReference>
<feature type="transmembrane region" description="Helical" evidence="6">
    <location>
        <begin position="361"/>
        <end position="382"/>
    </location>
</feature>
<reference evidence="8 9" key="1">
    <citation type="submission" date="2017-10" db="EMBL/GenBank/DDBJ databases">
        <title>Comparative genomics in systemic dimorphic fungi from Ajellomycetaceae.</title>
        <authorList>
            <person name="Munoz J.F."/>
            <person name="Mcewen J.G."/>
            <person name="Clay O.K."/>
            <person name="Cuomo C.A."/>
        </authorList>
    </citation>
    <scope>NUCLEOTIDE SEQUENCE [LARGE SCALE GENOMIC DNA]</scope>
    <source>
        <strain evidence="8 9">UAMH7299</strain>
    </source>
</reference>
<keyword evidence="4 6" id="KW-0472">Membrane</keyword>
<accession>A0A2B7Z2Z1</accession>
<dbReference type="AlphaFoldDB" id="A0A2B7Z2Z1"/>
<evidence type="ECO:0000256" key="2">
    <source>
        <dbReference type="ARBA" id="ARBA00022692"/>
    </source>
</evidence>
<keyword evidence="3 6" id="KW-1133">Transmembrane helix</keyword>
<dbReference type="Proteomes" id="UP000224634">
    <property type="component" value="Unassembled WGS sequence"/>
</dbReference>
<dbReference type="Gene3D" id="1.20.1250.20">
    <property type="entry name" value="MFS general substrate transporter like domains"/>
    <property type="match status" value="1"/>
</dbReference>
<comment type="caution">
    <text evidence="8">The sequence shown here is derived from an EMBL/GenBank/DDBJ whole genome shotgun (WGS) entry which is preliminary data.</text>
</comment>
<dbReference type="CDD" id="cd17502">
    <property type="entry name" value="MFS_Azr1_MDR_like"/>
    <property type="match status" value="1"/>
</dbReference>
<dbReference type="PANTHER" id="PTHR23501">
    <property type="entry name" value="MAJOR FACILITATOR SUPERFAMILY"/>
    <property type="match status" value="1"/>
</dbReference>
<dbReference type="GO" id="GO:0022857">
    <property type="term" value="F:transmembrane transporter activity"/>
    <property type="evidence" value="ECO:0007669"/>
    <property type="project" value="InterPro"/>
</dbReference>
<protein>
    <recommendedName>
        <fullName evidence="7">Major facilitator superfamily (MFS) profile domain-containing protein</fullName>
    </recommendedName>
</protein>
<feature type="transmembrane region" description="Helical" evidence="6">
    <location>
        <begin position="183"/>
        <end position="202"/>
    </location>
</feature>
<dbReference type="InterPro" id="IPR001958">
    <property type="entry name" value="Tet-R_TetA/multi-R_MdtG-like"/>
</dbReference>
<dbReference type="PROSITE" id="PS50850">
    <property type="entry name" value="MFS"/>
    <property type="match status" value="1"/>
</dbReference>
<dbReference type="GO" id="GO:0005886">
    <property type="term" value="C:plasma membrane"/>
    <property type="evidence" value="ECO:0007669"/>
    <property type="project" value="TreeGrafter"/>
</dbReference>
<evidence type="ECO:0000256" key="4">
    <source>
        <dbReference type="ARBA" id="ARBA00023136"/>
    </source>
</evidence>
<gene>
    <name evidence="8" type="ORF">AJ80_00900</name>
</gene>
<dbReference type="EMBL" id="PDNA01000007">
    <property type="protein sequence ID" value="PGH27422.1"/>
    <property type="molecule type" value="Genomic_DNA"/>
</dbReference>
<evidence type="ECO:0000256" key="6">
    <source>
        <dbReference type="SAM" id="Phobius"/>
    </source>
</evidence>
<keyword evidence="9" id="KW-1185">Reference proteome</keyword>
<organism evidence="8 9">
    <name type="scientific">Polytolypa hystricis (strain UAMH7299)</name>
    <dbReference type="NCBI Taxonomy" id="1447883"/>
    <lineage>
        <taxon>Eukaryota</taxon>
        <taxon>Fungi</taxon>
        <taxon>Dikarya</taxon>
        <taxon>Ascomycota</taxon>
        <taxon>Pezizomycotina</taxon>
        <taxon>Eurotiomycetes</taxon>
        <taxon>Eurotiomycetidae</taxon>
        <taxon>Onygenales</taxon>
        <taxon>Onygenales incertae sedis</taxon>
        <taxon>Polytolypa</taxon>
    </lineage>
</organism>
<feature type="transmembrane region" description="Helical" evidence="6">
    <location>
        <begin position="214"/>
        <end position="234"/>
    </location>
</feature>
<dbReference type="InterPro" id="IPR036259">
    <property type="entry name" value="MFS_trans_sf"/>
</dbReference>
<sequence>MTSPREAETAKSSIVQEMEPKNVEPPAAGNGPPGHNPDVSSGTEGGEDSINYLTGFPLALVLASLALALVLSGLDMGIVSTAIPRISDDFNSVKDVGWYGSSYLLVTGVTQLSFGKVYKIFNPKWVFLASILLLEVGSLVCALAQSSSVSIGGRVVAGLGFAGIVAGVLVIVCLTVPLHMRPLYGGMLGSLEGLAMVSGPLIGGALTQHVSWRWCFWINLPIGFALSSAFLIFFKPPRVASPEKLSIKSLIVRLDISGGLMFSGSVVCLMLALELGGTTYSWGDGRIIALLVIFAVSLVFLGFDQHRKKENATLPTRFWRRRAFIACLSYGFCLSGSQLVLIYYLPIWFQGVKDASAGNSGVMLLPLLLTGITFCFLAGAGLMTTFKVHTHSSLWIGAQVIYGIGAGVGIQGPMTGIQISLGPEDIPTGVSAVVLANLLGGTIWIS</sequence>
<feature type="domain" description="Major facilitator superfamily (MFS) profile" evidence="7">
    <location>
        <begin position="61"/>
        <end position="446"/>
    </location>
</feature>
<evidence type="ECO:0000313" key="8">
    <source>
        <dbReference type="EMBL" id="PGH27422.1"/>
    </source>
</evidence>
<feature type="transmembrane region" description="Helical" evidence="6">
    <location>
        <begin position="58"/>
        <end position="84"/>
    </location>
</feature>
<name>A0A2B7Z2Z1_POLH7</name>
<feature type="transmembrane region" description="Helical" evidence="6">
    <location>
        <begin position="151"/>
        <end position="176"/>
    </location>
</feature>
<feature type="transmembrane region" description="Helical" evidence="6">
    <location>
        <begin position="285"/>
        <end position="303"/>
    </location>
</feature>
<proteinExistence type="predicted"/>
<dbReference type="Pfam" id="PF07690">
    <property type="entry name" value="MFS_1"/>
    <property type="match status" value="1"/>
</dbReference>
<feature type="transmembrane region" description="Helical" evidence="6">
    <location>
        <begin position="126"/>
        <end position="145"/>
    </location>
</feature>
<feature type="transmembrane region" description="Helical" evidence="6">
    <location>
        <begin position="254"/>
        <end position="273"/>
    </location>
</feature>
<dbReference type="PANTHER" id="PTHR23501:SF198">
    <property type="entry name" value="AZOLE RESISTANCE PROTEIN 1-RELATED"/>
    <property type="match status" value="1"/>
</dbReference>
<comment type="subcellular location">
    <subcellularLocation>
        <location evidence="1">Membrane</location>
        <topology evidence="1">Multi-pass membrane protein</topology>
    </subcellularLocation>
</comment>
<feature type="transmembrane region" description="Helical" evidence="6">
    <location>
        <begin position="323"/>
        <end position="349"/>
    </location>
</feature>
<keyword evidence="2 6" id="KW-0812">Transmembrane</keyword>
<feature type="region of interest" description="Disordered" evidence="5">
    <location>
        <begin position="1"/>
        <end position="44"/>
    </location>
</feature>
<evidence type="ECO:0000313" key="9">
    <source>
        <dbReference type="Proteomes" id="UP000224634"/>
    </source>
</evidence>
<feature type="transmembrane region" description="Helical" evidence="6">
    <location>
        <begin position="426"/>
        <end position="445"/>
    </location>
</feature>
<dbReference type="OrthoDB" id="10021397at2759"/>